<reference evidence="2" key="1">
    <citation type="submission" date="2022-01" db="EMBL/GenBank/DDBJ databases">
        <title>Genome Sequence Resource for Two Populations of Ditylenchus destructor, the Migratory Endoparasitic Phytonematode.</title>
        <authorList>
            <person name="Zhang H."/>
            <person name="Lin R."/>
            <person name="Xie B."/>
        </authorList>
    </citation>
    <scope>NUCLEOTIDE SEQUENCE</scope>
    <source>
        <strain evidence="2">BazhouSP</strain>
    </source>
</reference>
<protein>
    <submittedName>
        <fullName evidence="2">Uncharacterized protein</fullName>
    </submittedName>
</protein>
<feature type="transmembrane region" description="Helical" evidence="1">
    <location>
        <begin position="143"/>
        <end position="165"/>
    </location>
</feature>
<keyword evidence="1" id="KW-0472">Membrane</keyword>
<comment type="caution">
    <text evidence="2">The sequence shown here is derived from an EMBL/GenBank/DDBJ whole genome shotgun (WGS) entry which is preliminary data.</text>
</comment>
<name>A0AAD4RDV7_9BILA</name>
<organism evidence="2 3">
    <name type="scientific">Ditylenchus destructor</name>
    <dbReference type="NCBI Taxonomy" id="166010"/>
    <lineage>
        <taxon>Eukaryota</taxon>
        <taxon>Metazoa</taxon>
        <taxon>Ecdysozoa</taxon>
        <taxon>Nematoda</taxon>
        <taxon>Chromadorea</taxon>
        <taxon>Rhabditida</taxon>
        <taxon>Tylenchina</taxon>
        <taxon>Tylenchomorpha</taxon>
        <taxon>Sphaerularioidea</taxon>
        <taxon>Anguinidae</taxon>
        <taxon>Anguininae</taxon>
        <taxon>Ditylenchus</taxon>
    </lineage>
</organism>
<accession>A0AAD4RDV7</accession>
<evidence type="ECO:0000313" key="3">
    <source>
        <dbReference type="Proteomes" id="UP001201812"/>
    </source>
</evidence>
<proteinExistence type="predicted"/>
<keyword evidence="3" id="KW-1185">Reference proteome</keyword>
<sequence length="199" mass="21998">MLLRGIMIIIALEYSLTDSPGPSAKYPGSGNHMVKNAVEIFGNICSVFLLLSPAVAFPLIFLCLAALVAEHSRLAVEFATDQNNYQLSVIRHYVSANQMLKNVLYSFRKHIASVWISIQLLICVTVIVIAARSQTVPSTTEHWFRILAICDAMLILLCLAIITSIFNGTQSALQDKIAYMIAGDKTFSIEVTLMLIFIM</sequence>
<dbReference type="EMBL" id="JAKKPZ010000001">
    <property type="protein sequence ID" value="KAI1729140.1"/>
    <property type="molecule type" value="Genomic_DNA"/>
</dbReference>
<feature type="transmembrane region" description="Helical" evidence="1">
    <location>
        <begin position="111"/>
        <end position="131"/>
    </location>
</feature>
<evidence type="ECO:0000313" key="2">
    <source>
        <dbReference type="EMBL" id="KAI1729140.1"/>
    </source>
</evidence>
<feature type="transmembrane region" description="Helical" evidence="1">
    <location>
        <begin position="41"/>
        <end position="68"/>
    </location>
</feature>
<dbReference type="AlphaFoldDB" id="A0AAD4RDV7"/>
<dbReference type="Proteomes" id="UP001201812">
    <property type="component" value="Unassembled WGS sequence"/>
</dbReference>
<keyword evidence="1" id="KW-1133">Transmembrane helix</keyword>
<gene>
    <name evidence="2" type="ORF">DdX_01361</name>
</gene>
<keyword evidence="1" id="KW-0812">Transmembrane</keyword>
<evidence type="ECO:0000256" key="1">
    <source>
        <dbReference type="SAM" id="Phobius"/>
    </source>
</evidence>